<name>A0A126T1C4_9GAMM</name>
<protein>
    <recommendedName>
        <fullName evidence="3">HprK-related kinase A</fullName>
    </recommendedName>
</protein>
<proteinExistence type="predicted"/>
<sequence>MLFAFDQFIPFKPLPYAQAFPFFEWGLNWCISGYSHRFLIVHAAVVERNGKALILPGAPGSGKSTLCAALINKGWRLLSDELTLVDRATGHVVPVPRPVSLKNESISVIADTFAGSQFSPIVHDTLKGSVCLMKPPADAIVKADQDARPCLVVFPKYQSESPLNLNPVPRAEAFMRLADLSFNYSVLGASGFETMAGLVKNCQAYDFIYDGDFNQASDLFMQLLGDVQY</sequence>
<dbReference type="Proteomes" id="UP000030512">
    <property type="component" value="Chromosome"/>
</dbReference>
<dbReference type="AlphaFoldDB" id="A0A126T1C4"/>
<dbReference type="EMBL" id="CP014476">
    <property type="protein sequence ID" value="AMK75877.1"/>
    <property type="molecule type" value="Genomic_DNA"/>
</dbReference>
<dbReference type="SUPFAM" id="SSF53795">
    <property type="entry name" value="PEP carboxykinase-like"/>
    <property type="match status" value="1"/>
</dbReference>
<dbReference type="KEGG" id="mdn:JT25_005140"/>
<evidence type="ECO:0008006" key="3">
    <source>
        <dbReference type="Google" id="ProtNLM"/>
    </source>
</evidence>
<dbReference type="STRING" id="1538553.JT25_005140"/>
<reference evidence="1 2" key="1">
    <citation type="journal article" date="2015" name="Environ. Microbiol.">
        <title>Methane oxidation coupled to nitrate reduction under hypoxia by the Gammaproteobacterium Methylomonas denitrificans, sp. nov. type strain FJG1.</title>
        <authorList>
            <person name="Kits K.D."/>
            <person name="Klotz M.G."/>
            <person name="Stein L.Y."/>
        </authorList>
    </citation>
    <scope>NUCLEOTIDE SEQUENCE [LARGE SCALE GENOMIC DNA]</scope>
    <source>
        <strain evidence="1 2">FJG1</strain>
    </source>
</reference>
<organism evidence="1 2">
    <name type="scientific">Methylomonas denitrificans</name>
    <dbReference type="NCBI Taxonomy" id="1538553"/>
    <lineage>
        <taxon>Bacteria</taxon>
        <taxon>Pseudomonadati</taxon>
        <taxon>Pseudomonadota</taxon>
        <taxon>Gammaproteobacteria</taxon>
        <taxon>Methylococcales</taxon>
        <taxon>Methylococcaceae</taxon>
        <taxon>Methylomonas</taxon>
    </lineage>
</organism>
<evidence type="ECO:0000313" key="1">
    <source>
        <dbReference type="EMBL" id="AMK75877.1"/>
    </source>
</evidence>
<dbReference type="InterPro" id="IPR027600">
    <property type="entry name" value="HprK-rel_A"/>
</dbReference>
<gene>
    <name evidence="1" type="ORF">JT25_005140</name>
</gene>
<dbReference type="Gene3D" id="3.40.50.300">
    <property type="entry name" value="P-loop containing nucleotide triphosphate hydrolases"/>
    <property type="match status" value="1"/>
</dbReference>
<dbReference type="NCBIfam" id="TIGR04352">
    <property type="entry name" value="HprK_rel_A"/>
    <property type="match status" value="1"/>
</dbReference>
<evidence type="ECO:0000313" key="2">
    <source>
        <dbReference type="Proteomes" id="UP000030512"/>
    </source>
</evidence>
<accession>A0A126T1C4</accession>
<dbReference type="InterPro" id="IPR027417">
    <property type="entry name" value="P-loop_NTPase"/>
</dbReference>
<keyword evidence="2" id="KW-1185">Reference proteome</keyword>